<dbReference type="Proteomes" id="UP000054736">
    <property type="component" value="Unassembled WGS sequence"/>
</dbReference>
<reference evidence="2 3" key="1">
    <citation type="submission" date="2015-11" db="EMBL/GenBank/DDBJ databases">
        <title>Genomic analysis of 38 Legionella species identifies large and diverse effector repertoires.</title>
        <authorList>
            <person name="Burstein D."/>
            <person name="Amaro F."/>
            <person name="Zusman T."/>
            <person name="Lifshitz Z."/>
            <person name="Cohen O."/>
            <person name="Gilbert J.A."/>
            <person name="Pupko T."/>
            <person name="Shuman H.A."/>
            <person name="Segal G."/>
        </authorList>
    </citation>
    <scope>NUCLEOTIDE SEQUENCE [LARGE SCALE GENOMIC DNA]</scope>
    <source>
        <strain evidence="2 3">ATCC 700990</strain>
    </source>
</reference>
<dbReference type="AlphaFoldDB" id="A0A0W0SKW7"/>
<gene>
    <name evidence="2" type="ORF">Ldro_3128</name>
</gene>
<accession>A0A0W0SKW7</accession>
<evidence type="ECO:0000313" key="3">
    <source>
        <dbReference type="Proteomes" id="UP000054736"/>
    </source>
</evidence>
<name>A0A0W0SKW7_9GAMM</name>
<proteinExistence type="predicted"/>
<dbReference type="OrthoDB" id="5654270at2"/>
<evidence type="ECO:0000256" key="1">
    <source>
        <dbReference type="SAM" id="MobiDB-lite"/>
    </source>
</evidence>
<evidence type="ECO:0000313" key="2">
    <source>
        <dbReference type="EMBL" id="KTC84008.1"/>
    </source>
</evidence>
<feature type="compositionally biased region" description="Basic and acidic residues" evidence="1">
    <location>
        <begin position="41"/>
        <end position="59"/>
    </location>
</feature>
<comment type="caution">
    <text evidence="2">The sequence shown here is derived from an EMBL/GenBank/DDBJ whole genome shotgun (WGS) entry which is preliminary data.</text>
</comment>
<dbReference type="RefSeq" id="WP_058497388.1">
    <property type="nucleotide sequence ID" value="NZ_CAAAIU010000016.1"/>
</dbReference>
<dbReference type="PATRIC" id="fig|1212489.4.peg.3313"/>
<feature type="region of interest" description="Disordered" evidence="1">
    <location>
        <begin position="41"/>
        <end position="94"/>
    </location>
</feature>
<protein>
    <submittedName>
        <fullName evidence="2">Uncharacterized protein</fullName>
    </submittedName>
</protein>
<organism evidence="2 3">
    <name type="scientific">Legionella drozanskii LLAP-1</name>
    <dbReference type="NCBI Taxonomy" id="1212489"/>
    <lineage>
        <taxon>Bacteria</taxon>
        <taxon>Pseudomonadati</taxon>
        <taxon>Pseudomonadota</taxon>
        <taxon>Gammaproteobacteria</taxon>
        <taxon>Legionellales</taxon>
        <taxon>Legionellaceae</taxon>
        <taxon>Legionella</taxon>
    </lineage>
</organism>
<sequence length="94" mass="10709">MSDFKSKLPDFKEVTSMATKLFKDVKISVCEIIEDYKKKREKEAQTETTVETKKTEVKVAKKSTAPKNEKVETTTVKTKKKVAKPPKNDASKKE</sequence>
<dbReference type="EMBL" id="LNXY01000034">
    <property type="protein sequence ID" value="KTC84008.1"/>
    <property type="molecule type" value="Genomic_DNA"/>
</dbReference>
<keyword evidence="3" id="KW-1185">Reference proteome</keyword>